<dbReference type="Proteomes" id="UP000242015">
    <property type="component" value="Unassembled WGS sequence"/>
</dbReference>
<dbReference type="AlphaFoldDB" id="A0A2R6C317"/>
<dbReference type="EMBL" id="NEXF01000677">
    <property type="protein sequence ID" value="PSO05279.1"/>
    <property type="molecule type" value="Genomic_DNA"/>
</dbReference>
<gene>
    <name evidence="1" type="ORF">B9Q04_19020</name>
</gene>
<comment type="caution">
    <text evidence="1">The sequence shown here is derived from an EMBL/GenBank/DDBJ whole genome shotgun (WGS) entry which is preliminary data.</text>
</comment>
<name>A0A2R6C317_9ARCH</name>
<organism evidence="1 2">
    <name type="scientific">Candidatus Marsarchaeota G2 archaeon BE_D</name>
    <dbReference type="NCBI Taxonomy" id="1978158"/>
    <lineage>
        <taxon>Archaea</taxon>
        <taxon>Candidatus Marsarchaeota</taxon>
        <taxon>Candidatus Marsarchaeota group 2</taxon>
    </lineage>
</organism>
<reference evidence="1 2" key="1">
    <citation type="submission" date="2017-04" db="EMBL/GenBank/DDBJ databases">
        <title>Novel microbial lineages endemic to geothermal iron-oxide mats fill important gaps in the evolutionary history of Archaea.</title>
        <authorList>
            <person name="Jay Z.J."/>
            <person name="Beam J.P."/>
            <person name="Dlakic M."/>
            <person name="Rusch D.B."/>
            <person name="Kozubal M.A."/>
            <person name="Inskeep W.P."/>
        </authorList>
    </citation>
    <scope>NUCLEOTIDE SEQUENCE [LARGE SCALE GENOMIC DNA]</scope>
    <source>
        <strain evidence="1">BE_D</strain>
    </source>
</reference>
<accession>A0A2R6C317</accession>
<proteinExistence type="predicted"/>
<evidence type="ECO:0000313" key="1">
    <source>
        <dbReference type="EMBL" id="PSO05279.1"/>
    </source>
</evidence>
<evidence type="ECO:0000313" key="2">
    <source>
        <dbReference type="Proteomes" id="UP000242015"/>
    </source>
</evidence>
<protein>
    <submittedName>
        <fullName evidence="1">Uncharacterized protein</fullName>
    </submittedName>
</protein>
<sequence length="133" mass="15537">MEEWLSNVANELKRRYGPIEVKRIGSSYYAYRVSSVYDPEKRRARKVSGEYLGKITRNGFEPKRRAVLRSVFEYGNASFLWGLMQGIIEGLRDHFPDSWKEIAALSIVRTLRPTPLKYAESAWSKLYLSDLRK</sequence>